<dbReference type="Pfam" id="PF00079">
    <property type="entry name" value="Serpin"/>
    <property type="match status" value="1"/>
</dbReference>
<dbReference type="InterPro" id="IPR000215">
    <property type="entry name" value="Serpin_fam"/>
</dbReference>
<keyword evidence="5" id="KW-0732">Signal</keyword>
<dbReference type="GO" id="GO:0005615">
    <property type="term" value="C:extracellular space"/>
    <property type="evidence" value="ECO:0007669"/>
    <property type="project" value="InterPro"/>
</dbReference>
<dbReference type="InterPro" id="IPR042185">
    <property type="entry name" value="Serpin_sf_2"/>
</dbReference>
<dbReference type="CDD" id="cd00172">
    <property type="entry name" value="serpin"/>
    <property type="match status" value="1"/>
</dbReference>
<keyword evidence="3" id="KW-0722">Serine protease inhibitor</keyword>
<dbReference type="Gene3D" id="2.30.39.10">
    <property type="entry name" value="Alpha-1-antitrypsin, domain 1"/>
    <property type="match status" value="1"/>
</dbReference>
<evidence type="ECO:0000256" key="1">
    <source>
        <dbReference type="ARBA" id="ARBA00009500"/>
    </source>
</evidence>
<dbReference type="GO" id="GO:0004867">
    <property type="term" value="F:serine-type endopeptidase inhibitor activity"/>
    <property type="evidence" value="ECO:0007669"/>
    <property type="project" value="UniProtKB-KW"/>
</dbReference>
<dbReference type="PANTHER" id="PTHR11461">
    <property type="entry name" value="SERINE PROTEASE INHIBITOR, SERPIN"/>
    <property type="match status" value="1"/>
</dbReference>
<organism evidence="7">
    <name type="scientific">Phlebotomus kandelakii</name>
    <dbReference type="NCBI Taxonomy" id="1109342"/>
    <lineage>
        <taxon>Eukaryota</taxon>
        <taxon>Metazoa</taxon>
        <taxon>Ecdysozoa</taxon>
        <taxon>Arthropoda</taxon>
        <taxon>Hexapoda</taxon>
        <taxon>Insecta</taxon>
        <taxon>Pterygota</taxon>
        <taxon>Neoptera</taxon>
        <taxon>Endopterygota</taxon>
        <taxon>Diptera</taxon>
        <taxon>Nematocera</taxon>
        <taxon>Psychodoidea</taxon>
        <taxon>Psychodidae</taxon>
        <taxon>Phlebotomus</taxon>
        <taxon>Larroussius</taxon>
    </lineage>
</organism>
<feature type="chain" id="PRO_5025359429" evidence="5">
    <location>
        <begin position="26"/>
        <end position="408"/>
    </location>
</feature>
<dbReference type="InterPro" id="IPR023796">
    <property type="entry name" value="Serpin_dom"/>
</dbReference>
<feature type="domain" description="Serpin" evidence="6">
    <location>
        <begin position="45"/>
        <end position="406"/>
    </location>
</feature>
<dbReference type="SUPFAM" id="SSF56574">
    <property type="entry name" value="Serpins"/>
    <property type="match status" value="1"/>
</dbReference>
<keyword evidence="2" id="KW-0646">Protease inhibitor</keyword>
<evidence type="ECO:0000313" key="7">
    <source>
        <dbReference type="EMBL" id="NBJ62097.1"/>
    </source>
</evidence>
<feature type="signal peptide" evidence="5">
    <location>
        <begin position="1"/>
        <end position="25"/>
    </location>
</feature>
<name>A0A6B2EGI0_9DIPT</name>
<evidence type="ECO:0000256" key="3">
    <source>
        <dbReference type="ARBA" id="ARBA00022900"/>
    </source>
</evidence>
<reference evidence="7" key="1">
    <citation type="submission" date="2019-10" db="EMBL/GenBank/DDBJ databases">
        <title>Short sand fly seasons in Tbilisi, Georgia, hinder development of host immunity to saliva of the visceral leishmaniasis vector Phlebotomus kandelakii.</title>
        <authorList>
            <person name="Oliveira F."/>
            <person name="Giorgobiani E."/>
            <person name="Guimaraes-Costa A.B."/>
            <person name="Abdeladhim M."/>
            <person name="Oristian J."/>
            <person name="Tskhvaradze L."/>
            <person name="Tsertsvadze N."/>
            <person name="Zakalashvili M."/>
            <person name="Valenzuela J.G."/>
            <person name="Kamhawi S."/>
        </authorList>
    </citation>
    <scope>NUCLEOTIDE SEQUENCE</scope>
    <source>
        <strain evidence="7">Wild-capture in Tbilisi</strain>
        <tissue evidence="7">Salivary glands</tissue>
    </source>
</reference>
<dbReference type="InterPro" id="IPR042178">
    <property type="entry name" value="Serpin_sf_1"/>
</dbReference>
<dbReference type="InterPro" id="IPR036186">
    <property type="entry name" value="Serpin_sf"/>
</dbReference>
<comment type="similarity">
    <text evidence="1 4">Belongs to the serpin family.</text>
</comment>
<accession>A0A6B2EGI0</accession>
<evidence type="ECO:0000259" key="6">
    <source>
        <dbReference type="SMART" id="SM00093"/>
    </source>
</evidence>
<evidence type="ECO:0000256" key="2">
    <source>
        <dbReference type="ARBA" id="ARBA00022690"/>
    </source>
</evidence>
<dbReference type="SMART" id="SM00093">
    <property type="entry name" value="SERPIN"/>
    <property type="match status" value="1"/>
</dbReference>
<evidence type="ECO:0000256" key="4">
    <source>
        <dbReference type="RuleBase" id="RU000411"/>
    </source>
</evidence>
<dbReference type="PANTHER" id="PTHR11461:SF211">
    <property type="entry name" value="GH10112P-RELATED"/>
    <property type="match status" value="1"/>
</dbReference>
<dbReference type="EMBL" id="GIFK01004394">
    <property type="protein sequence ID" value="NBJ62097.1"/>
    <property type="molecule type" value="Transcribed_RNA"/>
</dbReference>
<protein>
    <submittedName>
        <fullName evidence="7">Putative serine proteinase inhibitor</fullName>
    </submittedName>
</protein>
<dbReference type="AlphaFoldDB" id="A0A6B2EGI0"/>
<evidence type="ECO:0000256" key="5">
    <source>
        <dbReference type="SAM" id="SignalP"/>
    </source>
</evidence>
<proteinExistence type="inferred from homology"/>
<dbReference type="Gene3D" id="3.30.497.10">
    <property type="entry name" value="Antithrombin, subunit I, domain 2"/>
    <property type="match status" value="1"/>
</dbReference>
<sequence>MKTMTPASCLRVAFLTLCTVHLHTCSEIPAAKVSPIEESLFNFTLNLHRAKSFDDSTENLVLSPLGFNLILGQIAAGASPVLRETISKFLGWQKANLTDIHEHHEQILKRYNTTEDDEETLEVRINSAFFHRDYFKIYEDFKKLLEQQYNSELIKLPENATEAENQEIVNNWVKNTTNGLIKDFPISGSTISMFANVVYFNAEWLEPFSNQLTRKGKFFPTPEKTFNATYLMGQQEILYMEHPELRFKMIRLPYNSSNYNISMYIVSPQKHNLKEVLAEMTFPKFLEHKSKMSTKIVNIKMPKLGMKSKIHLKDTLARFMENTGNSSTDAFALNKVSNDSRSVLSEVVQESTFNVHEKGTTFASISAGYINYDGSARNCRVDKPYLAILLDEATNLVLFWATIKQPIL</sequence>